<dbReference type="EMBL" id="CP011925">
    <property type="protein sequence ID" value="ATD09490.1"/>
    <property type="molecule type" value="Genomic_DNA"/>
</dbReference>
<evidence type="ECO:0000313" key="3">
    <source>
        <dbReference type="Proteomes" id="UP000016521"/>
    </source>
</evidence>
<protein>
    <submittedName>
        <fullName evidence="2">Uncharacterized protein</fullName>
    </submittedName>
</protein>
<dbReference type="RefSeq" id="WP_010375768.1">
    <property type="nucleotide sequence ID" value="NZ_CP011925.1"/>
</dbReference>
<gene>
    <name evidence="2" type="ORF">PPIS_b0302</name>
</gene>
<name>A0ABN5CIT8_PSEO7</name>
<sequence length="198" mass="22712">MEYVLNIFDSPRLAITEIVFFTLLIAVIVANRKDGHRVYLVLVMFSTKLADLIIRPFLPWDVITFQFALFILNLLPVLLITYRLSIVSWVQKVTSLSFTVFNNNNTAKEQIAISYIYGFVAILCLGMIGEHILRHPELIGLSESLAIPIRLLYDSYPLIVTALTYLLILILFIMTIDGWAIRKMRAMEETSNAKKRLD</sequence>
<feature type="transmembrane region" description="Helical" evidence="1">
    <location>
        <begin position="111"/>
        <end position="133"/>
    </location>
</feature>
<feature type="transmembrane region" description="Helical" evidence="1">
    <location>
        <begin position="38"/>
        <end position="58"/>
    </location>
</feature>
<keyword evidence="1" id="KW-1133">Transmembrane helix</keyword>
<proteinExistence type="predicted"/>
<feature type="transmembrane region" description="Helical" evidence="1">
    <location>
        <begin position="64"/>
        <end position="90"/>
    </location>
</feature>
<evidence type="ECO:0000256" key="1">
    <source>
        <dbReference type="SAM" id="Phobius"/>
    </source>
</evidence>
<accession>A0ABN5CIT8</accession>
<keyword evidence="1" id="KW-0812">Transmembrane</keyword>
<dbReference type="Proteomes" id="UP000016521">
    <property type="component" value="Chromosome II"/>
</dbReference>
<feature type="transmembrane region" description="Helical" evidence="1">
    <location>
        <begin position="12"/>
        <end position="31"/>
    </location>
</feature>
<organism evidence="2 3">
    <name type="scientific">Pseudoalteromonas piscicida</name>
    <dbReference type="NCBI Taxonomy" id="43662"/>
    <lineage>
        <taxon>Bacteria</taxon>
        <taxon>Pseudomonadati</taxon>
        <taxon>Pseudomonadota</taxon>
        <taxon>Gammaproteobacteria</taxon>
        <taxon>Alteromonadales</taxon>
        <taxon>Pseudoalteromonadaceae</taxon>
        <taxon>Pseudoalteromonas</taxon>
    </lineage>
</organism>
<reference evidence="2 3" key="1">
    <citation type="submission" date="2015-06" db="EMBL/GenBank/DDBJ databases">
        <authorList>
            <person name="Xie B.-B."/>
            <person name="Rong J.-C."/>
            <person name="Qin Q.-L."/>
            <person name="Zhang Y.-Z."/>
        </authorList>
    </citation>
    <scope>NUCLEOTIDE SEQUENCE [LARGE SCALE GENOMIC DNA]</scope>
    <source>
        <strain evidence="2 3">JCM 20779</strain>
    </source>
</reference>
<keyword evidence="3" id="KW-1185">Reference proteome</keyword>
<feature type="transmembrane region" description="Helical" evidence="1">
    <location>
        <begin position="158"/>
        <end position="181"/>
    </location>
</feature>
<keyword evidence="1" id="KW-0472">Membrane</keyword>
<evidence type="ECO:0000313" key="2">
    <source>
        <dbReference type="EMBL" id="ATD09490.1"/>
    </source>
</evidence>